<organism evidence="2 3">
    <name type="scientific">Phyllotreta striolata</name>
    <name type="common">Striped flea beetle</name>
    <name type="synonym">Crioceris striolata</name>
    <dbReference type="NCBI Taxonomy" id="444603"/>
    <lineage>
        <taxon>Eukaryota</taxon>
        <taxon>Metazoa</taxon>
        <taxon>Ecdysozoa</taxon>
        <taxon>Arthropoda</taxon>
        <taxon>Hexapoda</taxon>
        <taxon>Insecta</taxon>
        <taxon>Pterygota</taxon>
        <taxon>Neoptera</taxon>
        <taxon>Endopterygota</taxon>
        <taxon>Coleoptera</taxon>
        <taxon>Polyphaga</taxon>
        <taxon>Cucujiformia</taxon>
        <taxon>Chrysomeloidea</taxon>
        <taxon>Chrysomelidae</taxon>
        <taxon>Galerucinae</taxon>
        <taxon>Alticini</taxon>
        <taxon>Phyllotreta</taxon>
    </lineage>
</organism>
<name>A0A9N9XMM2_PHYSR</name>
<evidence type="ECO:0000256" key="1">
    <source>
        <dbReference type="SAM" id="MobiDB-lite"/>
    </source>
</evidence>
<evidence type="ECO:0000313" key="3">
    <source>
        <dbReference type="Proteomes" id="UP001153712"/>
    </source>
</evidence>
<feature type="compositionally biased region" description="Basic residues" evidence="1">
    <location>
        <begin position="121"/>
        <end position="177"/>
    </location>
</feature>
<feature type="region of interest" description="Disordered" evidence="1">
    <location>
        <begin position="121"/>
        <end position="191"/>
    </location>
</feature>
<evidence type="ECO:0000313" key="2">
    <source>
        <dbReference type="EMBL" id="CAG9858544.1"/>
    </source>
</evidence>
<dbReference type="Proteomes" id="UP001153712">
    <property type="component" value="Chromosome 2"/>
</dbReference>
<dbReference type="AlphaFoldDB" id="A0A9N9XMM2"/>
<reference evidence="2" key="1">
    <citation type="submission" date="2022-01" db="EMBL/GenBank/DDBJ databases">
        <authorList>
            <person name="King R."/>
        </authorList>
    </citation>
    <scope>NUCLEOTIDE SEQUENCE</scope>
</reference>
<proteinExistence type="predicted"/>
<protein>
    <submittedName>
        <fullName evidence="2">Uncharacterized protein</fullName>
    </submittedName>
</protein>
<accession>A0A9N9XMM2</accession>
<keyword evidence="3" id="KW-1185">Reference proteome</keyword>
<sequence length="191" mass="22197">MSVVQLVKNLIAKNTTNSRLLVPNARIVSRAGLCDAARGANAPQVLPGLLKQLVDEPKRFRLYYGRPSLVDPPPDNRVWCPPALPGSGEPALLGSSRCKRKKCKRKAKKYKRKYKKYKKKAKKYKRKYKKCKKKRKKCKKKNKKYKKKYKKCKKKKKRCKKKKKKCKKKLRKHKKKCAPGDEMAGMPVIVK</sequence>
<dbReference type="EMBL" id="OU900095">
    <property type="protein sequence ID" value="CAG9858544.1"/>
    <property type="molecule type" value="Genomic_DNA"/>
</dbReference>
<gene>
    <name evidence="2" type="ORF">PHYEVI_LOCUS4933</name>
</gene>